<dbReference type="Proteomes" id="UP001374579">
    <property type="component" value="Unassembled WGS sequence"/>
</dbReference>
<sequence length="121" mass="13701">MSALSDKLIKARKFYKPDALQKRIEEICDRIQQNESSVKSDSEEVTCIVNTMDSLQLTPPEQSLVHQVSHQTRLAIWSMFVGEEDSVQASLQRLQAEQQEICTLLQESYSSQSAAAKQDVQ</sequence>
<dbReference type="AlphaFoldDB" id="A0AAN9FZT8"/>
<organism evidence="1 2">
    <name type="scientific">Littorina saxatilis</name>
    <dbReference type="NCBI Taxonomy" id="31220"/>
    <lineage>
        <taxon>Eukaryota</taxon>
        <taxon>Metazoa</taxon>
        <taxon>Spiralia</taxon>
        <taxon>Lophotrochozoa</taxon>
        <taxon>Mollusca</taxon>
        <taxon>Gastropoda</taxon>
        <taxon>Caenogastropoda</taxon>
        <taxon>Littorinimorpha</taxon>
        <taxon>Littorinoidea</taxon>
        <taxon>Littorinidae</taxon>
        <taxon>Littorina</taxon>
    </lineage>
</organism>
<evidence type="ECO:0000313" key="1">
    <source>
        <dbReference type="EMBL" id="KAK7090061.1"/>
    </source>
</evidence>
<reference evidence="1 2" key="1">
    <citation type="submission" date="2024-02" db="EMBL/GenBank/DDBJ databases">
        <title>Chromosome-scale genome assembly of the rough periwinkle Littorina saxatilis.</title>
        <authorList>
            <person name="De Jode A."/>
            <person name="Faria R."/>
            <person name="Formenti G."/>
            <person name="Sims Y."/>
            <person name="Smith T.P."/>
            <person name="Tracey A."/>
            <person name="Wood J.M.D."/>
            <person name="Zagrodzka Z.B."/>
            <person name="Johannesson K."/>
            <person name="Butlin R.K."/>
            <person name="Leder E.H."/>
        </authorList>
    </citation>
    <scope>NUCLEOTIDE SEQUENCE [LARGE SCALE GENOMIC DNA]</scope>
    <source>
        <strain evidence="1">Snail1</strain>
        <tissue evidence="1">Muscle</tissue>
    </source>
</reference>
<evidence type="ECO:0000313" key="2">
    <source>
        <dbReference type="Proteomes" id="UP001374579"/>
    </source>
</evidence>
<protein>
    <submittedName>
        <fullName evidence="1">Uncharacterized protein</fullName>
    </submittedName>
</protein>
<keyword evidence="2" id="KW-1185">Reference proteome</keyword>
<accession>A0AAN9FZT8</accession>
<proteinExistence type="predicted"/>
<comment type="caution">
    <text evidence="1">The sequence shown here is derived from an EMBL/GenBank/DDBJ whole genome shotgun (WGS) entry which is preliminary data.</text>
</comment>
<gene>
    <name evidence="1" type="ORF">V1264_009913</name>
</gene>
<name>A0AAN9FZT8_9CAEN</name>
<dbReference type="EMBL" id="JBAMIC010000024">
    <property type="protein sequence ID" value="KAK7090061.1"/>
    <property type="molecule type" value="Genomic_DNA"/>
</dbReference>